<dbReference type="Gene3D" id="3.30.479.20">
    <property type="entry name" value="Elongation factor Ts, dimerisation domain"/>
    <property type="match status" value="2"/>
</dbReference>
<dbReference type="PROSITE" id="PS01127">
    <property type="entry name" value="EF_TS_2"/>
    <property type="match status" value="1"/>
</dbReference>
<dbReference type="GO" id="GO:0003746">
    <property type="term" value="F:translation elongation factor activity"/>
    <property type="evidence" value="ECO:0007669"/>
    <property type="project" value="UniProtKB-UniRule"/>
</dbReference>
<evidence type="ECO:0000256" key="2">
    <source>
        <dbReference type="ARBA" id="ARBA00016956"/>
    </source>
</evidence>
<dbReference type="InterPro" id="IPR018101">
    <property type="entry name" value="Transl_elong_Ts_CS"/>
</dbReference>
<dbReference type="SUPFAM" id="SSF54713">
    <property type="entry name" value="Elongation factor Ts (EF-Ts), dimerisation domain"/>
    <property type="match status" value="1"/>
</dbReference>
<dbReference type="InterPro" id="IPR036402">
    <property type="entry name" value="EF-Ts_dimer_sf"/>
</dbReference>
<dbReference type="InterPro" id="IPR001816">
    <property type="entry name" value="Transl_elong_EFTs/EF1B"/>
</dbReference>
<evidence type="ECO:0000256" key="4">
    <source>
        <dbReference type="ARBA" id="ARBA00022917"/>
    </source>
</evidence>
<comment type="caution">
    <text evidence="11">The sequence shown here is derived from an EMBL/GenBank/DDBJ whole genome shotgun (WGS) entry which is preliminary data.</text>
</comment>
<proteinExistence type="inferred from homology"/>
<dbReference type="PANTHER" id="PTHR11741:SF0">
    <property type="entry name" value="ELONGATION FACTOR TS, MITOCHONDRIAL"/>
    <property type="match status" value="1"/>
</dbReference>
<keyword evidence="12" id="KW-1185">Reference proteome</keyword>
<feature type="region of interest" description="Involved in Mg(2+) ion dislocation from EF-Tu" evidence="6">
    <location>
        <begin position="108"/>
        <end position="111"/>
    </location>
</feature>
<dbReference type="FunFam" id="1.10.8.10:FF:000001">
    <property type="entry name" value="Elongation factor Ts"/>
    <property type="match status" value="1"/>
</dbReference>
<dbReference type="PROSITE" id="PS01126">
    <property type="entry name" value="EF_TS_1"/>
    <property type="match status" value="1"/>
</dbReference>
<dbReference type="Proteomes" id="UP000294257">
    <property type="component" value="Unassembled WGS sequence"/>
</dbReference>
<name>A0A4Q7KID8_9PSEU</name>
<dbReference type="Gene3D" id="1.10.8.10">
    <property type="entry name" value="DNA helicase RuvA subunit, C-terminal domain"/>
    <property type="match status" value="1"/>
</dbReference>
<evidence type="ECO:0000256" key="7">
    <source>
        <dbReference type="RuleBase" id="RU000642"/>
    </source>
</evidence>
<dbReference type="CDD" id="cd14275">
    <property type="entry name" value="UBA_EF-Ts"/>
    <property type="match status" value="1"/>
</dbReference>
<comment type="similarity">
    <text evidence="1 6 7">Belongs to the EF-Ts family.</text>
</comment>
<evidence type="ECO:0000256" key="9">
    <source>
        <dbReference type="SAM" id="MobiDB-lite"/>
    </source>
</evidence>
<dbReference type="PANTHER" id="PTHR11741">
    <property type="entry name" value="ELONGATION FACTOR TS"/>
    <property type="match status" value="1"/>
</dbReference>
<feature type="region of interest" description="Disordered" evidence="9">
    <location>
        <begin position="1"/>
        <end position="27"/>
    </location>
</feature>
<evidence type="ECO:0000256" key="8">
    <source>
        <dbReference type="RuleBase" id="RU000643"/>
    </source>
</evidence>
<dbReference type="HAMAP" id="MF_00050">
    <property type="entry name" value="EF_Ts"/>
    <property type="match status" value="1"/>
</dbReference>
<accession>A0A4Q7KID8</accession>
<dbReference type="AlphaFoldDB" id="A0A4Q7KID8"/>
<evidence type="ECO:0000259" key="10">
    <source>
        <dbReference type="Pfam" id="PF00889"/>
    </source>
</evidence>
<evidence type="ECO:0000256" key="6">
    <source>
        <dbReference type="HAMAP-Rule" id="MF_00050"/>
    </source>
</evidence>
<sequence length="303" mass="32543">MARPFPLRDNGCATVEPENSPARIPKKDGKATMANYTAADVKRLRDLTGSGMMDCKKALEENDGDFDKAVEYLRIKGAKDVGKRAERATANGLVASSGGALIELNCETDFVAKNAEFVELANKIAAAAQEIKAADVDSVKSAQLDGKTVDEAVQELSAKIGEKLELRRVAVFDGQVATYLHRRASDLPPAVGVLVEYTGADADAARAAAMQVAALKAKYVSRDDVPEDIVANERHIAEQTAREEGKPEQALPKIVEGRVNGFFKDVALLEQPSVQESKKTVKAVLDDAGVQVTRFARFEVGQA</sequence>
<evidence type="ECO:0000313" key="11">
    <source>
        <dbReference type="EMBL" id="RZS34680.1"/>
    </source>
</evidence>
<dbReference type="InterPro" id="IPR009060">
    <property type="entry name" value="UBA-like_sf"/>
</dbReference>
<dbReference type="Gene3D" id="1.10.286.20">
    <property type="match status" value="1"/>
</dbReference>
<comment type="function">
    <text evidence="5 6 7">Associates with the EF-Tu.GDP complex and induces the exchange of GDP to GTP. It remains bound to the aminoacyl-tRNA.EF-Tu.GTP complex up to the GTP hydrolysis stage on the ribosome.</text>
</comment>
<keyword evidence="6" id="KW-0963">Cytoplasm</keyword>
<evidence type="ECO:0000256" key="3">
    <source>
        <dbReference type="ARBA" id="ARBA00022768"/>
    </source>
</evidence>
<dbReference type="Pfam" id="PF00889">
    <property type="entry name" value="EF_TS"/>
    <property type="match status" value="1"/>
</dbReference>
<evidence type="ECO:0000256" key="1">
    <source>
        <dbReference type="ARBA" id="ARBA00005532"/>
    </source>
</evidence>
<keyword evidence="3 6" id="KW-0251">Elongation factor</keyword>
<dbReference type="InterPro" id="IPR014039">
    <property type="entry name" value="Transl_elong_EFTs/EF1B_dimer"/>
</dbReference>
<dbReference type="GO" id="GO:0005737">
    <property type="term" value="C:cytoplasm"/>
    <property type="evidence" value="ECO:0007669"/>
    <property type="project" value="UniProtKB-SubCell"/>
</dbReference>
<feature type="domain" description="Translation elongation factor EFTs/EF1B dimerisation" evidence="10">
    <location>
        <begin position="99"/>
        <end position="302"/>
    </location>
</feature>
<dbReference type="NCBIfam" id="TIGR00116">
    <property type="entry name" value="tsf"/>
    <property type="match status" value="1"/>
</dbReference>
<dbReference type="FunFam" id="1.10.286.20:FF:000001">
    <property type="entry name" value="Elongation factor Ts"/>
    <property type="match status" value="1"/>
</dbReference>
<dbReference type="EMBL" id="SGWQ01000008">
    <property type="protein sequence ID" value="RZS34680.1"/>
    <property type="molecule type" value="Genomic_DNA"/>
</dbReference>
<dbReference type="SUPFAM" id="SSF46934">
    <property type="entry name" value="UBA-like"/>
    <property type="match status" value="1"/>
</dbReference>
<reference evidence="11 12" key="1">
    <citation type="submission" date="2019-02" db="EMBL/GenBank/DDBJ databases">
        <title>Genomic Encyclopedia of Type Strains, Phase IV (KMG-IV): sequencing the most valuable type-strain genomes for metagenomic binning, comparative biology and taxonomic classification.</title>
        <authorList>
            <person name="Goeker M."/>
        </authorList>
    </citation>
    <scope>NUCLEOTIDE SEQUENCE [LARGE SCALE GENOMIC DNA]</scope>
    <source>
        <strain evidence="11 12">DSM 101727</strain>
    </source>
</reference>
<evidence type="ECO:0000313" key="12">
    <source>
        <dbReference type="Proteomes" id="UP000294257"/>
    </source>
</evidence>
<keyword evidence="4 6" id="KW-0648">Protein biosynthesis</keyword>
<comment type="subcellular location">
    <subcellularLocation>
        <location evidence="6 8">Cytoplasm</location>
    </subcellularLocation>
</comment>
<gene>
    <name evidence="6" type="primary">tsf</name>
    <name evidence="11" type="ORF">EV193_10828</name>
</gene>
<protein>
    <recommendedName>
        <fullName evidence="2 6">Elongation factor Ts</fullName>
        <shortName evidence="6">EF-Ts</shortName>
    </recommendedName>
</protein>
<evidence type="ECO:0000256" key="5">
    <source>
        <dbReference type="ARBA" id="ARBA00025453"/>
    </source>
</evidence>
<organism evidence="11 12">
    <name type="scientific">Herbihabitans rhizosphaerae</name>
    <dbReference type="NCBI Taxonomy" id="1872711"/>
    <lineage>
        <taxon>Bacteria</taxon>
        <taxon>Bacillati</taxon>
        <taxon>Actinomycetota</taxon>
        <taxon>Actinomycetes</taxon>
        <taxon>Pseudonocardiales</taxon>
        <taxon>Pseudonocardiaceae</taxon>
        <taxon>Herbihabitans</taxon>
    </lineage>
</organism>